<reference evidence="1" key="2">
    <citation type="submission" date="2020-06" db="EMBL/GenBank/DDBJ databases">
        <title>Helianthus annuus Genome sequencing and assembly Release 2.</title>
        <authorList>
            <person name="Gouzy J."/>
            <person name="Langlade N."/>
            <person name="Munos S."/>
        </authorList>
    </citation>
    <scope>NUCLEOTIDE SEQUENCE</scope>
    <source>
        <tissue evidence="1">Leaves</tissue>
    </source>
</reference>
<name>A0A9K3HF97_HELAN</name>
<reference evidence="1" key="1">
    <citation type="journal article" date="2017" name="Nature">
        <title>The sunflower genome provides insights into oil metabolism, flowering and Asterid evolution.</title>
        <authorList>
            <person name="Badouin H."/>
            <person name="Gouzy J."/>
            <person name="Grassa C.J."/>
            <person name="Murat F."/>
            <person name="Staton S.E."/>
            <person name="Cottret L."/>
            <person name="Lelandais-Briere C."/>
            <person name="Owens G.L."/>
            <person name="Carrere S."/>
            <person name="Mayjonade B."/>
            <person name="Legrand L."/>
            <person name="Gill N."/>
            <person name="Kane N.C."/>
            <person name="Bowers J.E."/>
            <person name="Hubner S."/>
            <person name="Bellec A."/>
            <person name="Berard A."/>
            <person name="Berges H."/>
            <person name="Blanchet N."/>
            <person name="Boniface M.C."/>
            <person name="Brunel D."/>
            <person name="Catrice O."/>
            <person name="Chaidir N."/>
            <person name="Claudel C."/>
            <person name="Donnadieu C."/>
            <person name="Faraut T."/>
            <person name="Fievet G."/>
            <person name="Helmstetter N."/>
            <person name="King M."/>
            <person name="Knapp S.J."/>
            <person name="Lai Z."/>
            <person name="Le Paslier M.C."/>
            <person name="Lippi Y."/>
            <person name="Lorenzon L."/>
            <person name="Mandel J.R."/>
            <person name="Marage G."/>
            <person name="Marchand G."/>
            <person name="Marquand E."/>
            <person name="Bret-Mestries E."/>
            <person name="Morien E."/>
            <person name="Nambeesan S."/>
            <person name="Nguyen T."/>
            <person name="Pegot-Espagnet P."/>
            <person name="Pouilly N."/>
            <person name="Raftis F."/>
            <person name="Sallet E."/>
            <person name="Schiex T."/>
            <person name="Thomas J."/>
            <person name="Vandecasteele C."/>
            <person name="Vares D."/>
            <person name="Vear F."/>
            <person name="Vautrin S."/>
            <person name="Crespi M."/>
            <person name="Mangin B."/>
            <person name="Burke J.M."/>
            <person name="Salse J."/>
            <person name="Munos S."/>
            <person name="Vincourt P."/>
            <person name="Rieseberg L.H."/>
            <person name="Langlade N.B."/>
        </authorList>
    </citation>
    <scope>NUCLEOTIDE SEQUENCE</scope>
    <source>
        <tissue evidence="1">Leaves</tissue>
    </source>
</reference>
<dbReference type="AlphaFoldDB" id="A0A9K3HF97"/>
<dbReference type="Proteomes" id="UP000215914">
    <property type="component" value="Unassembled WGS sequence"/>
</dbReference>
<sequence>MMGNAIPTKAANTPPVQMSVYFMYPPFAQYLSQLLYPISSPKTQPNQFPKPNPIAAMHHHHRVEIVESNQRRHEL</sequence>
<evidence type="ECO:0000313" key="1">
    <source>
        <dbReference type="EMBL" id="KAF5777220.1"/>
    </source>
</evidence>
<organism evidence="1 2">
    <name type="scientific">Helianthus annuus</name>
    <name type="common">Common sunflower</name>
    <dbReference type="NCBI Taxonomy" id="4232"/>
    <lineage>
        <taxon>Eukaryota</taxon>
        <taxon>Viridiplantae</taxon>
        <taxon>Streptophyta</taxon>
        <taxon>Embryophyta</taxon>
        <taxon>Tracheophyta</taxon>
        <taxon>Spermatophyta</taxon>
        <taxon>Magnoliopsida</taxon>
        <taxon>eudicotyledons</taxon>
        <taxon>Gunneridae</taxon>
        <taxon>Pentapetalae</taxon>
        <taxon>asterids</taxon>
        <taxon>campanulids</taxon>
        <taxon>Asterales</taxon>
        <taxon>Asteraceae</taxon>
        <taxon>Asteroideae</taxon>
        <taxon>Heliantheae alliance</taxon>
        <taxon>Heliantheae</taxon>
        <taxon>Helianthus</taxon>
    </lineage>
</organism>
<dbReference type="EMBL" id="MNCJ02000327">
    <property type="protein sequence ID" value="KAF5777220.1"/>
    <property type="molecule type" value="Genomic_DNA"/>
</dbReference>
<proteinExistence type="predicted"/>
<protein>
    <submittedName>
        <fullName evidence="1">Uncharacterized protein</fullName>
    </submittedName>
</protein>
<dbReference type="Gramene" id="mRNA:HanXRQr2_Chr12g0533101">
    <property type="protein sequence ID" value="CDS:HanXRQr2_Chr12g0533101.1"/>
    <property type="gene ID" value="HanXRQr2_Chr12g0533101"/>
</dbReference>
<accession>A0A9K3HF97</accession>
<keyword evidence="2" id="KW-1185">Reference proteome</keyword>
<gene>
    <name evidence="1" type="ORF">HanXRQr2_Chr12g0533101</name>
</gene>
<evidence type="ECO:0000313" key="2">
    <source>
        <dbReference type="Proteomes" id="UP000215914"/>
    </source>
</evidence>
<comment type="caution">
    <text evidence="1">The sequence shown here is derived from an EMBL/GenBank/DDBJ whole genome shotgun (WGS) entry which is preliminary data.</text>
</comment>